<keyword evidence="2" id="KW-1185">Reference proteome</keyword>
<dbReference type="Proteomes" id="UP000005446">
    <property type="component" value="Unassembled WGS sequence"/>
</dbReference>
<reference evidence="1 2" key="1">
    <citation type="journal article" date="2012" name="Eukaryot. Cell">
        <title>Genome sequence of the fungus Glarea lozoyensis: the first genome sequence of a species from the Helotiaceae family.</title>
        <authorList>
            <person name="Youssar L."/>
            <person name="Gruening B.A."/>
            <person name="Erxleben A."/>
            <person name="Guenther S."/>
            <person name="Huettel W."/>
        </authorList>
    </citation>
    <scope>NUCLEOTIDE SEQUENCE [LARGE SCALE GENOMIC DNA]</scope>
    <source>
        <strain evidence="2">ATCC 74030 / MF5533</strain>
    </source>
</reference>
<protein>
    <submittedName>
        <fullName evidence="1">Uncharacterized protein</fullName>
    </submittedName>
</protein>
<gene>
    <name evidence="1" type="ORF">M7I_7769</name>
</gene>
<proteinExistence type="predicted"/>
<dbReference type="InParanoid" id="H0EY72"/>
<evidence type="ECO:0000313" key="1">
    <source>
        <dbReference type="EMBL" id="EHK96520.1"/>
    </source>
</evidence>
<dbReference type="HOGENOM" id="CLU_727666_0_0_1"/>
<name>H0EY72_GLAL7</name>
<organism evidence="1 2">
    <name type="scientific">Glarea lozoyensis (strain ATCC 74030 / MF5533)</name>
    <dbReference type="NCBI Taxonomy" id="1104152"/>
    <lineage>
        <taxon>Eukaryota</taxon>
        <taxon>Fungi</taxon>
        <taxon>Dikarya</taxon>
        <taxon>Ascomycota</taxon>
        <taxon>Pezizomycotina</taxon>
        <taxon>Leotiomycetes</taxon>
        <taxon>Helotiales</taxon>
        <taxon>Helotiaceae</taxon>
        <taxon>Glarea</taxon>
    </lineage>
</organism>
<dbReference type="AlphaFoldDB" id="H0EY72"/>
<dbReference type="OrthoDB" id="5272229at2759"/>
<comment type="caution">
    <text evidence="1">The sequence shown here is derived from an EMBL/GenBank/DDBJ whole genome shotgun (WGS) entry which is preliminary data.</text>
</comment>
<sequence>MSYQEEFPISIDIQGNYHPLFFDLSETVRFELYINIRRGLEQDPRDLIILTTGSVFDLPAALGKGLLEFVEVDSGKVVSFRSNSVRANEGQAETTSQSFIALPTLGKGKDRHIIKVPLLHATSILREAVQPGCKYRLRLCGKDLGVKWWGWSSPPEILVGSNGNLTELPPSMPQRLVNSRPTCSRLFTTVSAFEAPPKLEITLSLEPDGNVTNDPEPSAATKEVVIRITITNANDHLITVMTRGDQNYILHKTDEISNPKARITDPHPDPQNFSVRDLETREDFMPDSPMFVCPVAGGSGGWGRSKFLTLGSGEQVVRTFTLSDQFLARVGTRGRKYQLSLRRTGCWWDKGTLDDVFGEGNQVLKTWPKGVKRPMELESEDIVIFRY</sequence>
<accession>H0EY72</accession>
<dbReference type="EMBL" id="AGUE01000240">
    <property type="protein sequence ID" value="EHK96520.1"/>
    <property type="molecule type" value="Genomic_DNA"/>
</dbReference>
<evidence type="ECO:0000313" key="2">
    <source>
        <dbReference type="Proteomes" id="UP000005446"/>
    </source>
</evidence>